<sequence>MRMADDVGARHLVAYSDSQMIVKQVEGTDESKEENMIHYLQQIAELKIGFKSFQLIQIPREENIKADFLSKLASALKNCRTRHITIQHFPKPRALLSIQVISPMENPIIRWLEEGHLPPNRWDAARLKVRATRFLLNGVVLYKKSFTHPYFGVYPNKREYMFLKKYKVDVVEHMLEHGHYLTKPYELVISGP</sequence>
<dbReference type="SUPFAM" id="SSF53098">
    <property type="entry name" value="Ribonuclease H-like"/>
    <property type="match status" value="1"/>
</dbReference>
<dbReference type="AlphaFoldDB" id="A0AAW2MNU3"/>
<dbReference type="PANTHER" id="PTHR48475">
    <property type="entry name" value="RIBONUCLEASE H"/>
    <property type="match status" value="1"/>
</dbReference>
<dbReference type="GO" id="GO:0004523">
    <property type="term" value="F:RNA-DNA hybrid ribonuclease activity"/>
    <property type="evidence" value="ECO:0007669"/>
    <property type="project" value="InterPro"/>
</dbReference>
<gene>
    <name evidence="2" type="ORF">Scaly_2187000</name>
</gene>
<dbReference type="GO" id="GO:0003676">
    <property type="term" value="F:nucleic acid binding"/>
    <property type="evidence" value="ECO:0007669"/>
    <property type="project" value="InterPro"/>
</dbReference>
<dbReference type="InterPro" id="IPR036397">
    <property type="entry name" value="RNaseH_sf"/>
</dbReference>
<dbReference type="PANTHER" id="PTHR48475:SF2">
    <property type="entry name" value="RIBONUCLEASE H"/>
    <property type="match status" value="1"/>
</dbReference>
<reference evidence="2" key="1">
    <citation type="submission" date="2020-06" db="EMBL/GenBank/DDBJ databases">
        <authorList>
            <person name="Li T."/>
            <person name="Hu X."/>
            <person name="Zhang T."/>
            <person name="Song X."/>
            <person name="Zhang H."/>
            <person name="Dai N."/>
            <person name="Sheng W."/>
            <person name="Hou X."/>
            <person name="Wei L."/>
        </authorList>
    </citation>
    <scope>NUCLEOTIDE SEQUENCE</scope>
    <source>
        <strain evidence="2">KEN8</strain>
        <tissue evidence="2">Leaf</tissue>
    </source>
</reference>
<name>A0AAW2MNU3_9LAMI</name>
<protein>
    <recommendedName>
        <fullName evidence="1">RNase H type-1 domain-containing protein</fullName>
    </recommendedName>
</protein>
<comment type="caution">
    <text evidence="2">The sequence shown here is derived from an EMBL/GenBank/DDBJ whole genome shotgun (WGS) entry which is preliminary data.</text>
</comment>
<evidence type="ECO:0000259" key="1">
    <source>
        <dbReference type="Pfam" id="PF13456"/>
    </source>
</evidence>
<dbReference type="InterPro" id="IPR002156">
    <property type="entry name" value="RNaseH_domain"/>
</dbReference>
<dbReference type="Gene3D" id="3.30.420.10">
    <property type="entry name" value="Ribonuclease H-like superfamily/Ribonuclease H"/>
    <property type="match status" value="1"/>
</dbReference>
<dbReference type="Pfam" id="PF13456">
    <property type="entry name" value="RVT_3"/>
    <property type="match status" value="1"/>
</dbReference>
<reference evidence="2" key="2">
    <citation type="journal article" date="2024" name="Plant">
        <title>Genomic evolution and insights into agronomic trait innovations of Sesamum species.</title>
        <authorList>
            <person name="Miao H."/>
            <person name="Wang L."/>
            <person name="Qu L."/>
            <person name="Liu H."/>
            <person name="Sun Y."/>
            <person name="Le M."/>
            <person name="Wang Q."/>
            <person name="Wei S."/>
            <person name="Zheng Y."/>
            <person name="Lin W."/>
            <person name="Duan Y."/>
            <person name="Cao H."/>
            <person name="Xiong S."/>
            <person name="Wang X."/>
            <person name="Wei L."/>
            <person name="Li C."/>
            <person name="Ma Q."/>
            <person name="Ju M."/>
            <person name="Zhao R."/>
            <person name="Li G."/>
            <person name="Mu C."/>
            <person name="Tian Q."/>
            <person name="Mei H."/>
            <person name="Zhang T."/>
            <person name="Gao T."/>
            <person name="Zhang H."/>
        </authorList>
    </citation>
    <scope>NUCLEOTIDE SEQUENCE</scope>
    <source>
        <strain evidence="2">KEN8</strain>
    </source>
</reference>
<dbReference type="InterPro" id="IPR012337">
    <property type="entry name" value="RNaseH-like_sf"/>
</dbReference>
<organism evidence="2">
    <name type="scientific">Sesamum calycinum</name>
    <dbReference type="NCBI Taxonomy" id="2727403"/>
    <lineage>
        <taxon>Eukaryota</taxon>
        <taxon>Viridiplantae</taxon>
        <taxon>Streptophyta</taxon>
        <taxon>Embryophyta</taxon>
        <taxon>Tracheophyta</taxon>
        <taxon>Spermatophyta</taxon>
        <taxon>Magnoliopsida</taxon>
        <taxon>eudicotyledons</taxon>
        <taxon>Gunneridae</taxon>
        <taxon>Pentapetalae</taxon>
        <taxon>asterids</taxon>
        <taxon>lamiids</taxon>
        <taxon>Lamiales</taxon>
        <taxon>Pedaliaceae</taxon>
        <taxon>Sesamum</taxon>
    </lineage>
</organism>
<proteinExistence type="predicted"/>
<evidence type="ECO:0000313" key="2">
    <source>
        <dbReference type="EMBL" id="KAL0332855.1"/>
    </source>
</evidence>
<accession>A0AAW2MNU3</accession>
<feature type="domain" description="RNase H type-1" evidence="1">
    <location>
        <begin position="1"/>
        <end position="72"/>
    </location>
</feature>
<dbReference type="EMBL" id="JACGWM010000013">
    <property type="protein sequence ID" value="KAL0332855.1"/>
    <property type="molecule type" value="Genomic_DNA"/>
</dbReference>